<evidence type="ECO:0000313" key="10">
    <source>
        <dbReference type="Proteomes" id="UP000095280"/>
    </source>
</evidence>
<comment type="subcellular location">
    <subcellularLocation>
        <location evidence="1">Membrane</location>
        <topology evidence="1">Multi-pass membrane protein</topology>
    </subcellularLocation>
</comment>
<organism evidence="10 11">
    <name type="scientific">Macrostomum lignano</name>
    <dbReference type="NCBI Taxonomy" id="282301"/>
    <lineage>
        <taxon>Eukaryota</taxon>
        <taxon>Metazoa</taxon>
        <taxon>Spiralia</taxon>
        <taxon>Lophotrochozoa</taxon>
        <taxon>Platyhelminthes</taxon>
        <taxon>Rhabditophora</taxon>
        <taxon>Macrostomorpha</taxon>
        <taxon>Macrostomida</taxon>
        <taxon>Macrostomidae</taxon>
        <taxon>Macrostomum</taxon>
    </lineage>
</organism>
<dbReference type="InterPro" id="IPR050186">
    <property type="entry name" value="TPT_transporter"/>
</dbReference>
<sequence length="1162" mass="122885">DRAFAAKSITIATVVAAYWIVSISLVFVNKYLLSSRSLKLDAPYFVTWFQCLVSVALCVLLRGLSYLKPNLIAFPSIRIDPRVCRDVAPLSLVFVCMVTFNNLCLKDVGISFYYAGRSFTTVFNALLSYAILGQVTSLKAWICCGFIVFGFLLGLDQEKLAGSLSVSGVIYGLLASLFVALNAIYTKKVLPTVDNSIWKLSLYNNFNASFAFLPVLLFTSDIGHVMEFPQSGRVNLLFVLLGSGVLGFAIGYVTGLQIQYTSPLTHNVSGTAKACAQTVLGYLVFAEIKTALWWLSNVIILLASFGYTIVKRQEMLATHLNEADERLNALTASLNKMKDGSGVSAEGIHGNNYDDCNSNSAGAFTDADVSKENGDSIPDEPMEAEDAVSLGQDAAAPAVSPKAGYSDHRESPADPTVDADESEEAAASADEEADKKDQSTHNNNNNSNDNHSNSDSPGNSNKTTNDNKDNMDEDRCAADGTGDEEEVPDAYDDEPGRSRGAGRKRSSIGSLNGGKRPRRQSADDNNKDKLATTGFNKSGSDRFCWRCHRECRFGGGASGGSGAIHCAACPRVFHQRCSPGGSSTIINPASPAIDEATAVSGSSSSSSTAATNSSSAIVCADCSQSLALETALANRPDAEERLNQLADALGLLCETISAQPKSMPFREPVSSDVAPDYAAFVCHPLDLSSLRSRALQKEFSSVEAFLSEAKWLLHNCIVYNGSQAPISAAAKQLMQTIKREAASLEQCPSCYLNGERKFASLCPTAHPLVYGDALQLPAPDTPYSQSLADQLFTSLRPKHTIPALSSFAATNSSSTAASTTGKRPRRSSKASIGAPSDPARPNSLTSTGAKSASANTAAYMPTAQQNSTIKESTNVSSCAASSVAASSTATTSTNNNALSTIGAAVTASSCPSSTDPWLEQMRAMAVQSFAQALEHSLAQLARGGPVSSSNLSGVSMETTGANPVQPPVSAAQQSASASTPADEELASLKQKLLIMSRQHAADRAKLVFRHQLQVHEMEHNHRLAMCEQRAAFDIEKQKVLSDALHSLESELKRKIEDTKKRNNGAPTVARRHSFIAVGTLRTAILPVSRKHWPQHMATCTQARATVVPPVAAVTPSSLSAAAAVAAAAAAAAASSSASTVPGGPAAAALASSSAHYRQLIGR</sequence>
<feature type="compositionally biased region" description="Acidic residues" evidence="7">
    <location>
        <begin position="377"/>
        <end position="386"/>
    </location>
</feature>
<feature type="compositionally biased region" description="Basic and acidic residues" evidence="7">
    <location>
        <begin position="520"/>
        <end position="530"/>
    </location>
</feature>
<dbReference type="Pfam" id="PF23460">
    <property type="entry name" value="ZMYND8_CC"/>
    <property type="match status" value="1"/>
</dbReference>
<feature type="transmembrane region" description="Helical" evidence="8">
    <location>
        <begin position="162"/>
        <end position="185"/>
    </location>
</feature>
<dbReference type="WBParaSite" id="maker-uti_cns_0004909-snap-gene-0.3-mRNA-1">
    <property type="protein sequence ID" value="maker-uti_cns_0004909-snap-gene-0.3-mRNA-1"/>
    <property type="gene ID" value="maker-uti_cns_0004909-snap-gene-0.3"/>
</dbReference>
<feature type="transmembrane region" description="Helical" evidence="8">
    <location>
        <begin position="12"/>
        <end position="33"/>
    </location>
</feature>
<keyword evidence="10" id="KW-1185">Reference proteome</keyword>
<evidence type="ECO:0000256" key="3">
    <source>
        <dbReference type="ARBA" id="ARBA00022989"/>
    </source>
</evidence>
<dbReference type="SMART" id="SM00297">
    <property type="entry name" value="BROMO"/>
    <property type="match status" value="1"/>
</dbReference>
<feature type="compositionally biased region" description="Acidic residues" evidence="7">
    <location>
        <begin position="481"/>
        <end position="493"/>
    </location>
</feature>
<evidence type="ECO:0000313" key="11">
    <source>
        <dbReference type="WBParaSite" id="maker-uti_cns_0004909-snap-gene-0.3-mRNA-1"/>
    </source>
</evidence>
<feature type="domain" description="Bromo" evidence="9">
    <location>
        <begin position="657"/>
        <end position="727"/>
    </location>
</feature>
<dbReference type="PANTHER" id="PTHR11132">
    <property type="entry name" value="SOLUTE CARRIER FAMILY 35"/>
    <property type="match status" value="1"/>
</dbReference>
<proteinExistence type="predicted"/>
<evidence type="ECO:0000259" key="9">
    <source>
        <dbReference type="PROSITE" id="PS50014"/>
    </source>
</evidence>
<keyword evidence="4 6" id="KW-0103">Bromodomain</keyword>
<feature type="transmembrane region" description="Helical" evidence="8">
    <location>
        <begin position="45"/>
        <end position="67"/>
    </location>
</feature>
<name>A0A1I8H9B7_9PLAT</name>
<dbReference type="Pfam" id="PF03151">
    <property type="entry name" value="TPT"/>
    <property type="match status" value="1"/>
</dbReference>
<dbReference type="PROSITE" id="PS50014">
    <property type="entry name" value="BROMODOMAIN_2"/>
    <property type="match status" value="1"/>
</dbReference>
<evidence type="ECO:0000256" key="5">
    <source>
        <dbReference type="ARBA" id="ARBA00023136"/>
    </source>
</evidence>
<feature type="transmembrane region" description="Helical" evidence="8">
    <location>
        <begin position="205"/>
        <end position="222"/>
    </location>
</feature>
<keyword evidence="2 8" id="KW-0812">Transmembrane</keyword>
<feature type="region of interest" description="Disordered" evidence="7">
    <location>
        <begin position="812"/>
        <end position="852"/>
    </location>
</feature>
<keyword evidence="3 8" id="KW-1133">Transmembrane helix</keyword>
<evidence type="ECO:0000256" key="4">
    <source>
        <dbReference type="ARBA" id="ARBA00023117"/>
    </source>
</evidence>
<dbReference type="Gene3D" id="1.20.920.10">
    <property type="entry name" value="Bromodomain-like"/>
    <property type="match status" value="1"/>
</dbReference>
<keyword evidence="5 8" id="KW-0472">Membrane</keyword>
<evidence type="ECO:0000256" key="1">
    <source>
        <dbReference type="ARBA" id="ARBA00004141"/>
    </source>
</evidence>
<feature type="region of interest" description="Disordered" evidence="7">
    <location>
        <begin position="943"/>
        <end position="982"/>
    </location>
</feature>
<accession>A0A1I8H9B7</accession>
<evidence type="ECO:0000256" key="6">
    <source>
        <dbReference type="PROSITE-ProRule" id="PRU00035"/>
    </source>
</evidence>
<feature type="compositionally biased region" description="Low complexity" evidence="7">
    <location>
        <begin position="967"/>
        <end position="978"/>
    </location>
</feature>
<feature type="compositionally biased region" description="Low complexity" evidence="7">
    <location>
        <begin position="440"/>
        <end position="464"/>
    </location>
</feature>
<dbReference type="InterPro" id="IPR001487">
    <property type="entry name" value="Bromodomain"/>
</dbReference>
<feature type="compositionally biased region" description="Polar residues" evidence="7">
    <location>
        <begin position="842"/>
        <end position="852"/>
    </location>
</feature>
<feature type="compositionally biased region" description="Basic and acidic residues" evidence="7">
    <location>
        <begin position="465"/>
        <end position="477"/>
    </location>
</feature>
<feature type="compositionally biased region" description="Acidic residues" evidence="7">
    <location>
        <begin position="417"/>
        <end position="432"/>
    </location>
</feature>
<feature type="region of interest" description="Disordered" evidence="7">
    <location>
        <begin position="364"/>
        <end position="533"/>
    </location>
</feature>
<evidence type="ECO:0000256" key="2">
    <source>
        <dbReference type="ARBA" id="ARBA00022692"/>
    </source>
</evidence>
<dbReference type="InterPro" id="IPR056987">
    <property type="entry name" value="ZMYND8_CC"/>
</dbReference>
<dbReference type="InterPro" id="IPR036427">
    <property type="entry name" value="Bromodomain-like_sf"/>
</dbReference>
<dbReference type="GO" id="GO:0016020">
    <property type="term" value="C:membrane"/>
    <property type="evidence" value="ECO:0007669"/>
    <property type="project" value="UniProtKB-SubCell"/>
</dbReference>
<dbReference type="Proteomes" id="UP000095280">
    <property type="component" value="Unplaced"/>
</dbReference>
<feature type="transmembrane region" description="Helical" evidence="8">
    <location>
        <begin position="291"/>
        <end position="310"/>
    </location>
</feature>
<feature type="transmembrane region" description="Helical" evidence="8">
    <location>
        <begin position="87"/>
        <end position="105"/>
    </location>
</feature>
<dbReference type="AlphaFoldDB" id="A0A1I8H9B7"/>
<dbReference type="SUPFAM" id="SSF47370">
    <property type="entry name" value="Bromodomain"/>
    <property type="match status" value="1"/>
</dbReference>
<dbReference type="InterPro" id="IPR004853">
    <property type="entry name" value="Sugar_P_trans_dom"/>
</dbReference>
<feature type="transmembrane region" description="Helical" evidence="8">
    <location>
        <begin position="234"/>
        <end position="254"/>
    </location>
</feature>
<protein>
    <submittedName>
        <fullName evidence="11">Bromo domain-containing protein</fullName>
    </submittedName>
</protein>
<evidence type="ECO:0000256" key="8">
    <source>
        <dbReference type="SAM" id="Phobius"/>
    </source>
</evidence>
<feature type="compositionally biased region" description="Polar residues" evidence="7">
    <location>
        <begin position="946"/>
        <end position="962"/>
    </location>
</feature>
<evidence type="ECO:0000256" key="7">
    <source>
        <dbReference type="SAM" id="MobiDB-lite"/>
    </source>
</evidence>
<reference evidence="11" key="1">
    <citation type="submission" date="2016-11" db="UniProtKB">
        <authorList>
            <consortium name="WormBaseParasite"/>
        </authorList>
    </citation>
    <scope>IDENTIFICATION</scope>
</reference>
<dbReference type="Pfam" id="PF00439">
    <property type="entry name" value="Bromodomain"/>
    <property type="match status" value="1"/>
</dbReference>